<dbReference type="AlphaFoldDB" id="A0A7S7RU71"/>
<keyword evidence="2 3" id="KW-0548">Nucleotidyltransferase</keyword>
<gene>
    <name evidence="3" type="ORF">INP52_08020</name>
</gene>
<name>A0A7S7RU71_9ACTN</name>
<dbReference type="GO" id="GO:0070567">
    <property type="term" value="F:cytidylyltransferase activity"/>
    <property type="evidence" value="ECO:0007669"/>
    <property type="project" value="InterPro"/>
</dbReference>
<evidence type="ECO:0000313" key="4">
    <source>
        <dbReference type="Proteomes" id="UP000593735"/>
    </source>
</evidence>
<sequence length="138" mass="15444">MGHSWGGTGQESILLGLKEIARHSSPDDAVIIHDGIRPMVSAEVISDGLATYRERGCSVEAIPCVEAIFRCADGVSSTESLPREELWRTRAPPIWPLGRLLWARDEAARRGKLTRRRRARSCRSSDRRFSSCAARRRT</sequence>
<keyword evidence="4" id="KW-1185">Reference proteome</keyword>
<dbReference type="Proteomes" id="UP000593735">
    <property type="component" value="Chromosome"/>
</dbReference>
<organism evidence="3 4">
    <name type="scientific">Thermophilibacter immobilis</name>
    <dbReference type="NCBI Taxonomy" id="2779519"/>
    <lineage>
        <taxon>Bacteria</taxon>
        <taxon>Bacillati</taxon>
        <taxon>Actinomycetota</taxon>
        <taxon>Coriobacteriia</taxon>
        <taxon>Coriobacteriales</taxon>
        <taxon>Atopobiaceae</taxon>
        <taxon>Thermophilibacter</taxon>
    </lineage>
</organism>
<dbReference type="EMBL" id="CP063767">
    <property type="protein sequence ID" value="QOY60345.1"/>
    <property type="molecule type" value="Genomic_DNA"/>
</dbReference>
<accession>A0A7S7RU71</accession>
<dbReference type="GO" id="GO:0005829">
    <property type="term" value="C:cytosol"/>
    <property type="evidence" value="ECO:0007669"/>
    <property type="project" value="TreeGrafter"/>
</dbReference>
<dbReference type="PANTHER" id="PTHR43015:SF1">
    <property type="entry name" value="D-RIBITOL-5-PHOSPHATE CYTIDYLYLTRANSFERASE"/>
    <property type="match status" value="1"/>
</dbReference>
<protein>
    <submittedName>
        <fullName evidence="3">2-C-methyl-D-erythritol 4-phosphate cytidylyltransferase</fullName>
    </submittedName>
</protein>
<keyword evidence="1 3" id="KW-0808">Transferase</keyword>
<proteinExistence type="predicted"/>
<dbReference type="RefSeq" id="WP_194370695.1">
    <property type="nucleotide sequence ID" value="NZ_CP063767.1"/>
</dbReference>
<dbReference type="SUPFAM" id="SSF53448">
    <property type="entry name" value="Nucleotide-diphospho-sugar transferases"/>
    <property type="match status" value="1"/>
</dbReference>
<reference evidence="3 4" key="1">
    <citation type="submission" date="2020-10" db="EMBL/GenBank/DDBJ databases">
        <title>Olsenella immobilis sp.nov., isolated from the mud in a fermentation cellar used for the production of Chinese strong-flavoured liquor.</title>
        <authorList>
            <person name="Lu L."/>
        </authorList>
    </citation>
    <scope>NUCLEOTIDE SEQUENCE [LARGE SCALE GENOMIC DNA]</scope>
    <source>
        <strain evidence="3 4">LZLJ-2</strain>
    </source>
</reference>
<evidence type="ECO:0000256" key="2">
    <source>
        <dbReference type="ARBA" id="ARBA00022695"/>
    </source>
</evidence>
<dbReference type="InterPro" id="IPR029044">
    <property type="entry name" value="Nucleotide-diphossugar_trans"/>
</dbReference>
<evidence type="ECO:0000256" key="1">
    <source>
        <dbReference type="ARBA" id="ARBA00022679"/>
    </source>
</evidence>
<dbReference type="Gene3D" id="3.90.550.10">
    <property type="entry name" value="Spore Coat Polysaccharide Biosynthesis Protein SpsA, Chain A"/>
    <property type="match status" value="1"/>
</dbReference>
<dbReference type="KEGG" id="tio:INP52_08020"/>
<evidence type="ECO:0000313" key="3">
    <source>
        <dbReference type="EMBL" id="QOY60345.1"/>
    </source>
</evidence>
<dbReference type="InterPro" id="IPR034683">
    <property type="entry name" value="IspD/TarI"/>
</dbReference>
<dbReference type="PANTHER" id="PTHR43015">
    <property type="entry name" value="D-RIBITOL-5-PHOSPHATE CYTIDYLYLTRANSFERASE"/>
    <property type="match status" value="1"/>
</dbReference>
<dbReference type="Pfam" id="PF01128">
    <property type="entry name" value="IspD"/>
    <property type="match status" value="1"/>
</dbReference>